<evidence type="ECO:0000313" key="6">
    <source>
        <dbReference type="EMBL" id="ODN30390.1"/>
    </source>
</evidence>
<evidence type="ECO:0000313" key="7">
    <source>
        <dbReference type="Proteomes" id="UP000094570"/>
    </source>
</evidence>
<feature type="coiled-coil region" evidence="3">
    <location>
        <begin position="384"/>
        <end position="411"/>
    </location>
</feature>
<name>A0A1E3G2M4_9BACT</name>
<dbReference type="STRING" id="1008305.A4H02_05960"/>
<evidence type="ECO:0000256" key="2">
    <source>
        <dbReference type="PROSITE-ProRule" id="PRU00284"/>
    </source>
</evidence>
<dbReference type="GO" id="GO:0007165">
    <property type="term" value="P:signal transduction"/>
    <property type="evidence" value="ECO:0007669"/>
    <property type="project" value="UniProtKB-KW"/>
</dbReference>
<dbReference type="GO" id="GO:0016020">
    <property type="term" value="C:membrane"/>
    <property type="evidence" value="ECO:0007669"/>
    <property type="project" value="InterPro"/>
</dbReference>
<dbReference type="CDD" id="cd12912">
    <property type="entry name" value="PDC2_MCP_like"/>
    <property type="match status" value="1"/>
</dbReference>
<dbReference type="PANTHER" id="PTHR32089:SF112">
    <property type="entry name" value="LYSOZYME-LIKE PROTEIN-RELATED"/>
    <property type="match status" value="1"/>
</dbReference>
<dbReference type="SUPFAM" id="SSF58104">
    <property type="entry name" value="Methyl-accepting chemotaxis protein (MCP) signaling domain"/>
    <property type="match status" value="1"/>
</dbReference>
<feature type="transmembrane region" description="Helical" evidence="4">
    <location>
        <begin position="6"/>
        <end position="27"/>
    </location>
</feature>
<dbReference type="Gene3D" id="1.10.287.950">
    <property type="entry name" value="Methyl-accepting chemotaxis protein"/>
    <property type="match status" value="1"/>
</dbReference>
<dbReference type="RefSeq" id="WP_069293257.1">
    <property type="nucleotide sequence ID" value="NZ_CP140110.1"/>
</dbReference>
<organism evidence="6 7">
    <name type="scientific">Fervidobacterium thailandense</name>
    <dbReference type="NCBI Taxonomy" id="1008305"/>
    <lineage>
        <taxon>Bacteria</taxon>
        <taxon>Thermotogati</taxon>
        <taxon>Thermotogota</taxon>
        <taxon>Thermotogae</taxon>
        <taxon>Thermotogales</taxon>
        <taxon>Fervidobacteriaceae</taxon>
        <taxon>Fervidobacterium</taxon>
    </lineage>
</organism>
<dbReference type="Proteomes" id="UP000094570">
    <property type="component" value="Unassembled WGS sequence"/>
</dbReference>
<comment type="caution">
    <text evidence="6">The sequence shown here is derived from an EMBL/GenBank/DDBJ whole genome shotgun (WGS) entry which is preliminary data.</text>
</comment>
<keyword evidence="4" id="KW-1133">Transmembrane helix</keyword>
<protein>
    <submittedName>
        <fullName evidence="6">Chemotaxis protein</fullName>
    </submittedName>
</protein>
<gene>
    <name evidence="6" type="ORF">A4H02_05960</name>
</gene>
<evidence type="ECO:0000256" key="3">
    <source>
        <dbReference type="SAM" id="Coils"/>
    </source>
</evidence>
<dbReference type="PANTHER" id="PTHR32089">
    <property type="entry name" value="METHYL-ACCEPTING CHEMOTAXIS PROTEIN MCPB"/>
    <property type="match status" value="1"/>
</dbReference>
<evidence type="ECO:0000256" key="1">
    <source>
        <dbReference type="ARBA" id="ARBA00023224"/>
    </source>
</evidence>
<dbReference type="EMBL" id="LWAF01000007">
    <property type="protein sequence ID" value="ODN30390.1"/>
    <property type="molecule type" value="Genomic_DNA"/>
</dbReference>
<feature type="transmembrane region" description="Helical" evidence="4">
    <location>
        <begin position="150"/>
        <end position="170"/>
    </location>
</feature>
<keyword evidence="1 2" id="KW-0807">Transducer</keyword>
<keyword evidence="7" id="KW-1185">Reference proteome</keyword>
<reference evidence="7" key="1">
    <citation type="submission" date="2016-04" db="EMBL/GenBank/DDBJ databases">
        <title>The genome sequence project of a novel Fervidobacterium isolate from a hot spring in Thailand.</title>
        <authorList>
            <person name="Gonzalez J.M."/>
            <person name="Cuecas A."/>
            <person name="Kanoksilapatham W."/>
        </authorList>
    </citation>
    <scope>NUCLEOTIDE SEQUENCE [LARGE SCALE GENOMIC DNA]</scope>
    <source>
        <strain evidence="7">FC2004</strain>
    </source>
</reference>
<dbReference type="InterPro" id="IPR004089">
    <property type="entry name" value="MCPsignal_dom"/>
</dbReference>
<dbReference type="OrthoDB" id="44142at2"/>
<sequence length="417" mass="46824">MKLSLKYALAVSLLLISFVTILLFVTFNQFAKITRTNVLNVFRLEVEALAKYKHYEPLFATKPSFGYYYVLNSDGIAIFHTDPSKVGIDAKQAVPGLFEYMQKHKSGIYSYVFEGVERHIAFTFDGENFIVHAATKDDLFRDLQRFRRRLFTFGYPLLILISLILGYVFGEFLVKTPKSQLENSNKLFGSISEAIITASTSTAEIKAMAENTEKASLELDKSVEEFAAYLEESRAEVESTLLRIKHFTDTIEDITKSSSKLAELTETLSSLAEKITDISDNITVLAINASIETSKQNIDREGLARIAEMIMDLSNSTRNLAKESKNSLAEVEKVVTSTVLVTEKVSKDLHSVRESLNAIEQVTDASSRNVDRLAQISRSTHEAVEQLYAGIEQLESAINDIKDEVERFGNSMKDIKL</sequence>
<dbReference type="AlphaFoldDB" id="A0A1E3G2M4"/>
<accession>A0A1E3G2M4</accession>
<dbReference type="PROSITE" id="PS50111">
    <property type="entry name" value="CHEMOTAXIS_TRANSDUC_2"/>
    <property type="match status" value="1"/>
</dbReference>
<evidence type="ECO:0000256" key="4">
    <source>
        <dbReference type="SAM" id="Phobius"/>
    </source>
</evidence>
<keyword evidence="4" id="KW-0472">Membrane</keyword>
<keyword evidence="3" id="KW-0175">Coiled coil</keyword>
<keyword evidence="4" id="KW-0812">Transmembrane</keyword>
<evidence type="ECO:0000259" key="5">
    <source>
        <dbReference type="PROSITE" id="PS50111"/>
    </source>
</evidence>
<feature type="domain" description="Methyl-accepting transducer" evidence="5">
    <location>
        <begin position="192"/>
        <end position="402"/>
    </location>
</feature>
<proteinExistence type="predicted"/>